<dbReference type="GO" id="GO:0006364">
    <property type="term" value="P:rRNA processing"/>
    <property type="evidence" value="ECO:0007669"/>
    <property type="project" value="TreeGrafter"/>
</dbReference>
<dbReference type="AlphaFoldDB" id="A0A1I3TVY5"/>
<evidence type="ECO:0000256" key="1">
    <source>
        <dbReference type="ARBA" id="ARBA00001946"/>
    </source>
</evidence>
<feature type="domain" description="RNA-binding protein AU-1/Ribonuclease E/G" evidence="8">
    <location>
        <begin position="105"/>
        <end position="207"/>
    </location>
</feature>
<dbReference type="GO" id="GO:0003723">
    <property type="term" value="F:RNA binding"/>
    <property type="evidence" value="ECO:0007669"/>
    <property type="project" value="UniProtKB-KW"/>
</dbReference>
<dbReference type="PANTHER" id="PTHR30001:SF1">
    <property type="entry name" value="RIBONUCLEASE E_G-LIKE PROTEIN, CHLOROPLASTIC"/>
    <property type="match status" value="1"/>
</dbReference>
<keyword evidence="4" id="KW-0255">Endonuclease</keyword>
<organism evidence="9 10">
    <name type="scientific">Celeribacter neptunius</name>
    <dbReference type="NCBI Taxonomy" id="588602"/>
    <lineage>
        <taxon>Bacteria</taxon>
        <taxon>Pseudomonadati</taxon>
        <taxon>Pseudomonadota</taxon>
        <taxon>Alphaproteobacteria</taxon>
        <taxon>Rhodobacterales</taxon>
        <taxon>Roseobacteraceae</taxon>
        <taxon>Celeribacter</taxon>
    </lineage>
</organism>
<dbReference type="PANTHER" id="PTHR30001">
    <property type="entry name" value="RIBONUCLEASE"/>
    <property type="match status" value="1"/>
</dbReference>
<dbReference type="OrthoDB" id="9804278at2"/>
<feature type="domain" description="RNA-binding protein AU-1/Ribonuclease E/G" evidence="8">
    <location>
        <begin position="209"/>
        <end position="337"/>
    </location>
</feature>
<reference evidence="10" key="1">
    <citation type="submission" date="2016-10" db="EMBL/GenBank/DDBJ databases">
        <authorList>
            <person name="Varghese N."/>
            <person name="Submissions S."/>
        </authorList>
    </citation>
    <scope>NUCLEOTIDE SEQUENCE [LARGE SCALE GENOMIC DNA]</scope>
    <source>
        <strain evidence="10">DSM 26471</strain>
    </source>
</reference>
<comment type="cofactor">
    <cofactor evidence="1">
        <name>Mg(2+)</name>
        <dbReference type="ChEBI" id="CHEBI:18420"/>
    </cofactor>
</comment>
<dbReference type="GO" id="GO:0005737">
    <property type="term" value="C:cytoplasm"/>
    <property type="evidence" value="ECO:0007669"/>
    <property type="project" value="TreeGrafter"/>
</dbReference>
<evidence type="ECO:0000256" key="7">
    <source>
        <dbReference type="ARBA" id="ARBA00022884"/>
    </source>
</evidence>
<keyword evidence="2" id="KW-0540">Nuclease</keyword>
<keyword evidence="5" id="KW-0378">Hydrolase</keyword>
<keyword evidence="7" id="KW-0694">RNA-binding</keyword>
<name>A0A1I3TVY5_9RHOB</name>
<dbReference type="GO" id="GO:0046872">
    <property type="term" value="F:metal ion binding"/>
    <property type="evidence" value="ECO:0007669"/>
    <property type="project" value="UniProtKB-KW"/>
</dbReference>
<evidence type="ECO:0000256" key="3">
    <source>
        <dbReference type="ARBA" id="ARBA00022723"/>
    </source>
</evidence>
<evidence type="ECO:0000256" key="5">
    <source>
        <dbReference type="ARBA" id="ARBA00022801"/>
    </source>
</evidence>
<protein>
    <submittedName>
        <fullName evidence="9">Ribonuclease, Rne/Rng family</fullName>
    </submittedName>
</protein>
<evidence type="ECO:0000256" key="6">
    <source>
        <dbReference type="ARBA" id="ARBA00022842"/>
    </source>
</evidence>
<evidence type="ECO:0000256" key="2">
    <source>
        <dbReference type="ARBA" id="ARBA00022722"/>
    </source>
</evidence>
<dbReference type="RefSeq" id="WP_090061403.1">
    <property type="nucleotide sequence ID" value="NZ_FORH01000005.1"/>
</dbReference>
<evidence type="ECO:0000259" key="8">
    <source>
        <dbReference type="Pfam" id="PF10150"/>
    </source>
</evidence>
<evidence type="ECO:0000313" key="10">
    <source>
        <dbReference type="Proteomes" id="UP000199630"/>
    </source>
</evidence>
<dbReference type="Pfam" id="PF10150">
    <property type="entry name" value="RNase_E_G"/>
    <property type="match status" value="2"/>
</dbReference>
<dbReference type="Proteomes" id="UP000199630">
    <property type="component" value="Unassembled WGS sequence"/>
</dbReference>
<proteinExistence type="predicted"/>
<sequence>MKGTVIALGEVQGKRAAALIRDGQLDDLLVDALDDAPAAPGAIYRAKGGRSLKGMGGALLDLPNGEQAYLRGNKGLKPGAPMLVQVTHIAEDGKAVPVTTRLLFKSKYAIVTPDAPGLNISRQIKEDDALIRLHDLAEDGMEGADESLGLILRSACEGASDADVADDIAAMRGLAEAVLADVNGAPELLVDGPDAHEAAWRDWADADLFDDSEAAFDNHGVHELIDAALDSRVLLKGAGSAFIEPTRAFVSVDVNTGGDFSPAAGLKANIALARDLPRQLRLRGLAGQIILDLAPMAKKDRRQFEQSLKAAFKPEGQDVVLAGWTPLGNFEIQKKRVRTPISDILSPEVL</sequence>
<keyword evidence="3" id="KW-0479">Metal-binding</keyword>
<dbReference type="EMBL" id="FORH01000005">
    <property type="protein sequence ID" value="SFJ74812.1"/>
    <property type="molecule type" value="Genomic_DNA"/>
</dbReference>
<dbReference type="InterPro" id="IPR004659">
    <property type="entry name" value="RNase_E/G"/>
</dbReference>
<dbReference type="STRING" id="588602.SAMN04487991_2897"/>
<evidence type="ECO:0000313" key="9">
    <source>
        <dbReference type="EMBL" id="SFJ74812.1"/>
    </source>
</evidence>
<dbReference type="GO" id="GO:0004540">
    <property type="term" value="F:RNA nuclease activity"/>
    <property type="evidence" value="ECO:0007669"/>
    <property type="project" value="InterPro"/>
</dbReference>
<accession>A0A1I3TVY5</accession>
<dbReference type="GO" id="GO:0016787">
    <property type="term" value="F:hydrolase activity"/>
    <property type="evidence" value="ECO:0007669"/>
    <property type="project" value="UniProtKB-KW"/>
</dbReference>
<gene>
    <name evidence="9" type="ORF">SAMN04487991_2897</name>
</gene>
<dbReference type="GO" id="GO:0004519">
    <property type="term" value="F:endonuclease activity"/>
    <property type="evidence" value="ECO:0007669"/>
    <property type="project" value="UniProtKB-KW"/>
</dbReference>
<evidence type="ECO:0000256" key="4">
    <source>
        <dbReference type="ARBA" id="ARBA00022759"/>
    </source>
</evidence>
<dbReference type="InterPro" id="IPR019307">
    <property type="entry name" value="RNA-bd_AU-1/RNase_E/G"/>
</dbReference>
<keyword evidence="10" id="KW-1185">Reference proteome</keyword>
<keyword evidence="6" id="KW-0460">Magnesium</keyword>